<evidence type="ECO:0000313" key="8">
    <source>
        <dbReference type="EMBL" id="SEG92238.1"/>
    </source>
</evidence>
<dbReference type="AlphaFoldDB" id="A0A1H6E3I8"/>
<dbReference type="PANTHER" id="PTHR43096:SF48">
    <property type="entry name" value="CHAPERONE PROTEIN DNAJ"/>
    <property type="match status" value="1"/>
</dbReference>
<feature type="domain" description="CR-type" evidence="7">
    <location>
        <begin position="286"/>
        <end position="364"/>
    </location>
</feature>
<dbReference type="InterPro" id="IPR036410">
    <property type="entry name" value="HSP_DnaJ_Cys-rich_dom_sf"/>
</dbReference>
<keyword evidence="3 5" id="KW-0863">Zinc-finger</keyword>
<evidence type="ECO:0000256" key="5">
    <source>
        <dbReference type="PROSITE-ProRule" id="PRU00546"/>
    </source>
</evidence>
<evidence type="ECO:0000256" key="1">
    <source>
        <dbReference type="ARBA" id="ARBA00022723"/>
    </source>
</evidence>
<keyword evidence="2" id="KW-0677">Repeat</keyword>
<dbReference type="Pfam" id="PF01556">
    <property type="entry name" value="DnaJ_C"/>
    <property type="match status" value="1"/>
</dbReference>
<gene>
    <name evidence="8" type="ORF">SAMN05216223_12594</name>
</gene>
<dbReference type="SUPFAM" id="SSF57938">
    <property type="entry name" value="DnaJ/Hsp40 cysteine-rich domain"/>
    <property type="match status" value="1"/>
</dbReference>
<dbReference type="GO" id="GO:0042026">
    <property type="term" value="P:protein refolding"/>
    <property type="evidence" value="ECO:0007669"/>
    <property type="project" value="TreeGrafter"/>
</dbReference>
<keyword evidence="9" id="KW-1185">Reference proteome</keyword>
<organism evidence="8 9">
    <name type="scientific">Actinacidiphila yanglinensis</name>
    <dbReference type="NCBI Taxonomy" id="310779"/>
    <lineage>
        <taxon>Bacteria</taxon>
        <taxon>Bacillati</taxon>
        <taxon>Actinomycetota</taxon>
        <taxon>Actinomycetes</taxon>
        <taxon>Kitasatosporales</taxon>
        <taxon>Streptomycetaceae</taxon>
        <taxon>Actinacidiphila</taxon>
    </lineage>
</organism>
<feature type="region of interest" description="Disordered" evidence="6">
    <location>
        <begin position="121"/>
        <end position="164"/>
    </location>
</feature>
<protein>
    <submittedName>
        <fullName evidence="8">DnaJ-class molecular chaperone with C-terminal Zn finger domain</fullName>
    </submittedName>
</protein>
<keyword evidence="4 5" id="KW-0862">Zinc</keyword>
<evidence type="ECO:0000256" key="2">
    <source>
        <dbReference type="ARBA" id="ARBA00022737"/>
    </source>
</evidence>
<feature type="region of interest" description="Disordered" evidence="6">
    <location>
        <begin position="235"/>
        <end position="270"/>
    </location>
</feature>
<dbReference type="GO" id="GO:0031072">
    <property type="term" value="F:heat shock protein binding"/>
    <property type="evidence" value="ECO:0007669"/>
    <property type="project" value="InterPro"/>
</dbReference>
<reference evidence="8 9" key="1">
    <citation type="submission" date="2016-10" db="EMBL/GenBank/DDBJ databases">
        <authorList>
            <person name="de Groot N.N."/>
        </authorList>
    </citation>
    <scope>NUCLEOTIDE SEQUENCE [LARGE SCALE GENOMIC DNA]</scope>
    <source>
        <strain evidence="8 9">CGMCC 4.2023</strain>
    </source>
</reference>
<dbReference type="PANTHER" id="PTHR43096">
    <property type="entry name" value="DNAJ HOMOLOG 1, MITOCHONDRIAL-RELATED"/>
    <property type="match status" value="1"/>
</dbReference>
<dbReference type="GO" id="GO:0051082">
    <property type="term" value="F:unfolded protein binding"/>
    <property type="evidence" value="ECO:0007669"/>
    <property type="project" value="InterPro"/>
</dbReference>
<evidence type="ECO:0000256" key="6">
    <source>
        <dbReference type="SAM" id="MobiDB-lite"/>
    </source>
</evidence>
<dbReference type="InterPro" id="IPR002939">
    <property type="entry name" value="DnaJ_C"/>
</dbReference>
<dbReference type="CDD" id="cd10747">
    <property type="entry name" value="DnaJ_C"/>
    <property type="match status" value="1"/>
</dbReference>
<keyword evidence="1 5" id="KW-0479">Metal-binding</keyword>
<evidence type="ECO:0000256" key="3">
    <source>
        <dbReference type="ARBA" id="ARBA00022771"/>
    </source>
</evidence>
<accession>A0A1H6E3I8</accession>
<dbReference type="SUPFAM" id="SSF49493">
    <property type="entry name" value="HSP40/DnaJ peptide-binding domain"/>
    <property type="match status" value="2"/>
</dbReference>
<dbReference type="InterPro" id="IPR008971">
    <property type="entry name" value="HSP40/DnaJ_pept-bd"/>
</dbReference>
<proteinExistence type="predicted"/>
<dbReference type="GO" id="GO:0005737">
    <property type="term" value="C:cytoplasm"/>
    <property type="evidence" value="ECO:0007669"/>
    <property type="project" value="TreeGrafter"/>
</dbReference>
<dbReference type="Pfam" id="PF00684">
    <property type="entry name" value="DnaJ_CXXCXGXG"/>
    <property type="match status" value="1"/>
</dbReference>
<dbReference type="Gene3D" id="2.10.230.10">
    <property type="entry name" value="Heat shock protein DnaJ, cysteine-rich domain"/>
    <property type="match status" value="1"/>
</dbReference>
<feature type="compositionally biased region" description="Low complexity" evidence="6">
    <location>
        <begin position="134"/>
        <end position="164"/>
    </location>
</feature>
<dbReference type="Proteomes" id="UP000236754">
    <property type="component" value="Unassembled WGS sequence"/>
</dbReference>
<dbReference type="GO" id="GO:0008270">
    <property type="term" value="F:zinc ion binding"/>
    <property type="evidence" value="ECO:0007669"/>
    <property type="project" value="UniProtKB-KW"/>
</dbReference>
<name>A0A1H6E3I8_9ACTN</name>
<evidence type="ECO:0000313" key="9">
    <source>
        <dbReference type="Proteomes" id="UP000236754"/>
    </source>
</evidence>
<dbReference type="Gene3D" id="2.60.260.20">
    <property type="entry name" value="Urease metallochaperone UreE, N-terminal domain"/>
    <property type="match status" value="2"/>
</dbReference>
<dbReference type="InterPro" id="IPR001305">
    <property type="entry name" value="HSP_DnaJ_Cys-rich_dom"/>
</dbReference>
<dbReference type="FunFam" id="2.60.260.20:FF:000005">
    <property type="entry name" value="Chaperone protein dnaJ 1, mitochondrial"/>
    <property type="match status" value="1"/>
</dbReference>
<dbReference type="OrthoDB" id="9779889at2"/>
<sequence>MGDSASPDSGEPHVQESFARELSLFAKQLRDLRLDRGNPSLRDIARRAEQVQVLRPLPLGTLSDVFNGKRLPRLELLLTLVRTLLAFDEDGRPCQALTPRSAELDVWRSRWRALEALRTAARVASPPPDPPAPDLSGADATPHVPDTDATPTDPAASDAQDAASLLHAARTEAAGIREVAGARADQLIAEAQAERDQAATELARLRGRVAEELATAREEAQRERERAVADAARIREQARAQAAAPGSGPDDQAGAEDVESSPGPRDRSGDDVVIPLEIALEEAAFGVTKDVEVDTAVACDRCGSQVPPARKCDVCRGRGEVSGITRSLLGQVMESRTCARCRGLGTVLPEPCPQCAGEGRVRSRRTRTVRLPAGIDSGTRIQLVGEGAAGAGGGPPGNVYLEIHVRPHEIFERRGDDLHCTITIPMTAAALGTMIPLETLDGAAEVAIRPGTQYGRTIPFPERGVTHLNGDGRGDLVVHVEVTVAAGLDSVQEDLLRRLARARGEEHPTGELTPGAQGFFSRLKDAFNGHQPM</sequence>
<dbReference type="PROSITE" id="PS51188">
    <property type="entry name" value="ZF_CR"/>
    <property type="match status" value="1"/>
</dbReference>
<evidence type="ECO:0000259" key="7">
    <source>
        <dbReference type="PROSITE" id="PS51188"/>
    </source>
</evidence>
<evidence type="ECO:0000256" key="4">
    <source>
        <dbReference type="ARBA" id="ARBA00022833"/>
    </source>
</evidence>
<feature type="zinc finger region" description="CR-type" evidence="5">
    <location>
        <begin position="286"/>
        <end position="364"/>
    </location>
</feature>
<dbReference type="EMBL" id="FNVU01000025">
    <property type="protein sequence ID" value="SEG92238.1"/>
    <property type="molecule type" value="Genomic_DNA"/>
</dbReference>